<dbReference type="InterPro" id="IPR023867">
    <property type="entry name" value="Sulphatase_maturase_rSAM"/>
</dbReference>
<comment type="caution">
    <text evidence="2">The sequence shown here is derived from an EMBL/GenBank/DDBJ whole genome shotgun (WGS) entry which is preliminary data.</text>
</comment>
<comment type="cofactor">
    <cofactor evidence="1">
        <name>[4Fe-4S] cluster</name>
        <dbReference type="ChEBI" id="CHEBI:49883"/>
    </cofactor>
</comment>
<dbReference type="AlphaFoldDB" id="A0A5Q6PEU9"/>
<evidence type="ECO:0000313" key="2">
    <source>
        <dbReference type="EMBL" id="KAA1253336.1"/>
    </source>
</evidence>
<dbReference type="Proteomes" id="UP000323225">
    <property type="component" value="Unassembled WGS sequence"/>
</dbReference>
<dbReference type="PANTHER" id="PTHR43273:SF3">
    <property type="entry name" value="ANAEROBIC SULFATASE-MATURATING ENZYME HOMOLOG ASLB-RELATED"/>
    <property type="match status" value="1"/>
</dbReference>
<accession>A0A5Q6PEU9</accession>
<dbReference type="GO" id="GO:0016491">
    <property type="term" value="F:oxidoreductase activity"/>
    <property type="evidence" value="ECO:0007669"/>
    <property type="project" value="InterPro"/>
</dbReference>
<dbReference type="Gene3D" id="3.20.20.70">
    <property type="entry name" value="Aldolase class I"/>
    <property type="match status" value="1"/>
</dbReference>
<dbReference type="EMBL" id="VUAA01000023">
    <property type="protein sequence ID" value="KAA1253336.1"/>
    <property type="molecule type" value="Genomic_DNA"/>
</dbReference>
<evidence type="ECO:0000313" key="3">
    <source>
        <dbReference type="Proteomes" id="UP000323225"/>
    </source>
</evidence>
<name>A0A5Q6PEU9_VIBCL</name>
<dbReference type="NCBIfam" id="TIGR04085">
    <property type="entry name" value="rSAM_more_4Fe4S"/>
    <property type="match status" value="1"/>
</dbReference>
<dbReference type="InterPro" id="IPR023885">
    <property type="entry name" value="4Fe4S-binding_SPASM_dom"/>
</dbReference>
<protein>
    <submittedName>
        <fullName evidence="2">SPASM domain-containing protein</fullName>
    </submittedName>
</protein>
<dbReference type="InterPro" id="IPR058240">
    <property type="entry name" value="rSAM_sf"/>
</dbReference>
<dbReference type="PANTHER" id="PTHR43273">
    <property type="entry name" value="ANAEROBIC SULFATASE-MATURATING ENZYME HOMOLOG ASLB-RELATED"/>
    <property type="match status" value="1"/>
</dbReference>
<evidence type="ECO:0000256" key="1">
    <source>
        <dbReference type="ARBA" id="ARBA00001966"/>
    </source>
</evidence>
<dbReference type="InterPro" id="IPR013785">
    <property type="entry name" value="Aldolase_TIM"/>
</dbReference>
<organism evidence="2 3">
    <name type="scientific">Vibrio cholerae</name>
    <dbReference type="NCBI Taxonomy" id="666"/>
    <lineage>
        <taxon>Bacteria</taxon>
        <taxon>Pseudomonadati</taxon>
        <taxon>Pseudomonadota</taxon>
        <taxon>Gammaproteobacteria</taxon>
        <taxon>Vibrionales</taxon>
        <taxon>Vibrionaceae</taxon>
        <taxon>Vibrio</taxon>
    </lineage>
</organism>
<gene>
    <name evidence="2" type="ORF">F0M16_18350</name>
</gene>
<sequence length="377" mass="42803">MMKSSTYTIQFRMTKKCNAQCSYCIAPHSSNSRMNEDDFKCSIDYLVNTYLPSIGSKSGDYVDLEYVGGEISLLPSQMFISCIDYARSVFERSGYNFKDGAQSNFVGNTERLKELWNKFDGRMTTSVDHFTDQRRFKGTSENYRKRFKVNVVDVCKSIPAGSVYVLDLNGLDNAVKEAKKALSEGYAIGLYPAYEANNPVDIAPLDKMAKALIEIMDEWVLNYDTPIEPLGHILRMVLDEDTKLCGTGDSCPFAYGCSSKSICVEPNGDLYVCMDMAETKRHKLGNAVEGVSDFKLVRKLAKRGIKSNSKCIDCKYRNYCKGGCMNHAMIKGDEYSESYFCEVWFALFEHCEKLIIDHGKDKLKKWFMSQDKAKFYC</sequence>
<dbReference type="SUPFAM" id="SSF102114">
    <property type="entry name" value="Radical SAM enzymes"/>
    <property type="match status" value="1"/>
</dbReference>
<reference evidence="2 3" key="1">
    <citation type="submission" date="2019-09" db="EMBL/GenBank/DDBJ databases">
        <authorList>
            <person name="Kritzky A."/>
            <person name="Schelkanova E.Y."/>
            <person name="Alkhova Z.V."/>
            <person name="Smirnova N.I."/>
        </authorList>
    </citation>
    <scope>NUCLEOTIDE SEQUENCE [LARGE SCALE GENOMIC DNA]</scope>
    <source>
        <strain evidence="2 3">M1526</strain>
    </source>
</reference>
<proteinExistence type="predicted"/>